<dbReference type="EMBL" id="JACNJD010000272">
    <property type="protein sequence ID" value="MBC8178312.1"/>
    <property type="molecule type" value="Genomic_DNA"/>
</dbReference>
<feature type="domain" description="PKS/mFAS DH" evidence="4">
    <location>
        <begin position="1"/>
        <end position="278"/>
    </location>
</feature>
<evidence type="ECO:0000256" key="2">
    <source>
        <dbReference type="ARBA" id="ARBA00022679"/>
    </source>
</evidence>
<dbReference type="InterPro" id="IPR050559">
    <property type="entry name" value="P-Pant_transferase_sf"/>
</dbReference>
<dbReference type="InterPro" id="IPR049551">
    <property type="entry name" value="PKS_DH_C"/>
</dbReference>
<evidence type="ECO:0000313" key="6">
    <source>
        <dbReference type="Proteomes" id="UP000650524"/>
    </source>
</evidence>
<evidence type="ECO:0000256" key="1">
    <source>
        <dbReference type="ARBA" id="ARBA00010990"/>
    </source>
</evidence>
<protein>
    <submittedName>
        <fullName evidence="5">Polyketide synthase dehydratase domain-containing protein</fullName>
    </submittedName>
</protein>
<dbReference type="GO" id="GO:0005829">
    <property type="term" value="C:cytosol"/>
    <property type="evidence" value="ECO:0007669"/>
    <property type="project" value="TreeGrafter"/>
</dbReference>
<sequence>MEYLPKIADKVRLPLKIRISPYLLDHQFEGKAVLPGVEALQILAASTSEYVPDIKIDSLLDVKFEKFLYINPHVAQIDAFNELEVHEDGSIVSKLITKTRSKAGSITRTKEHVSIRFPKDPQKPARPLFDEISALEGLGIDIPSDRLYGELVPFGPAYHNVKETLTVSEQGAIASVYAPDNGAPSTLLGSPFPLDAALHAACAWGQRYKGIVGFPVGFGIRHIFQQTSPGATYIARIIPKKRDSKTLIFDIWIYDRDGVFYETALDVLMGDVSGGRMKSPQWVREGAEYQPLSSLKEHCEALAIIELKTINDMAVKALSDFEHDRYDRLGDKRKKSYLGSRLCCKTLSRKLSGDDRETPASSITTISPDQIRPRSPLTDGRDVFSCSVSHDNRYAVAVAAKIKVGVDVEEISEKVLRSRRLYMKEREQILARNSPLGEIEASVRIWSIKEAISKALGITLAQAWEKAEITDIGQKKSLVFMEKHEYTAIHDMLDNHVFTMVS</sequence>
<dbReference type="InterPro" id="IPR049900">
    <property type="entry name" value="PKS_mFAS_DH"/>
</dbReference>
<dbReference type="PANTHER" id="PTHR12215">
    <property type="entry name" value="PHOSPHOPANTETHEINE TRANSFERASE"/>
    <property type="match status" value="1"/>
</dbReference>
<feature type="active site" description="Proton donor; for dehydratase activity" evidence="3">
    <location>
        <position position="195"/>
    </location>
</feature>
<dbReference type="InterPro" id="IPR037143">
    <property type="entry name" value="4-PPantetheinyl_Trfase_dom_sf"/>
</dbReference>
<dbReference type="Pfam" id="PF14765">
    <property type="entry name" value="PS-DH"/>
    <property type="match status" value="1"/>
</dbReference>
<name>A0A8J6T580_9DELT</name>
<dbReference type="PANTHER" id="PTHR12215:SF10">
    <property type="entry name" value="L-AMINOADIPATE-SEMIALDEHYDE DEHYDROGENASE-PHOSPHOPANTETHEINYL TRANSFERASE"/>
    <property type="match status" value="1"/>
</dbReference>
<dbReference type="InterPro" id="IPR008278">
    <property type="entry name" value="4-PPantetheinyl_Trfase_dom"/>
</dbReference>
<dbReference type="Proteomes" id="UP000650524">
    <property type="component" value="Unassembled WGS sequence"/>
</dbReference>
<proteinExistence type="inferred from homology"/>
<dbReference type="Gene3D" id="3.90.470.20">
    <property type="entry name" value="4'-phosphopantetheinyl transferase domain"/>
    <property type="match status" value="2"/>
</dbReference>
<dbReference type="PROSITE" id="PS52019">
    <property type="entry name" value="PKS_MFAS_DH"/>
    <property type="match status" value="1"/>
</dbReference>
<reference evidence="5 6" key="1">
    <citation type="submission" date="2020-08" db="EMBL/GenBank/DDBJ databases">
        <title>Bridging the membrane lipid divide: bacteria of the FCB group superphylum have the potential to synthesize archaeal ether lipids.</title>
        <authorList>
            <person name="Villanueva L."/>
            <person name="Von Meijenfeldt F.A.B."/>
            <person name="Westbye A.B."/>
            <person name="Yadav S."/>
            <person name="Hopmans E.C."/>
            <person name="Dutilh B.E."/>
            <person name="Sinninghe Damste J.S."/>
        </authorList>
    </citation>
    <scope>NUCLEOTIDE SEQUENCE [LARGE SCALE GENOMIC DNA]</scope>
    <source>
        <strain evidence="5">NIOZ-UU27</strain>
    </source>
</reference>
<organism evidence="5 6">
    <name type="scientific">Candidatus Desulfacyla euxinica</name>
    <dbReference type="NCBI Taxonomy" id="2841693"/>
    <lineage>
        <taxon>Bacteria</taxon>
        <taxon>Deltaproteobacteria</taxon>
        <taxon>Candidatus Desulfacyla</taxon>
    </lineage>
</organism>
<gene>
    <name evidence="5" type="ORF">H8E19_12980</name>
</gene>
<feature type="region of interest" description="C-terminal hotdog fold" evidence="3">
    <location>
        <begin position="139"/>
        <end position="278"/>
    </location>
</feature>
<evidence type="ECO:0000256" key="3">
    <source>
        <dbReference type="PROSITE-ProRule" id="PRU01363"/>
    </source>
</evidence>
<evidence type="ECO:0000259" key="4">
    <source>
        <dbReference type="PROSITE" id="PS52019"/>
    </source>
</evidence>
<evidence type="ECO:0000313" key="5">
    <source>
        <dbReference type="EMBL" id="MBC8178312.1"/>
    </source>
</evidence>
<keyword evidence="2" id="KW-0808">Transferase</keyword>
<dbReference type="GO" id="GO:0008897">
    <property type="term" value="F:holo-[acyl-carrier-protein] synthase activity"/>
    <property type="evidence" value="ECO:0007669"/>
    <property type="project" value="InterPro"/>
</dbReference>
<dbReference type="GO" id="GO:0019878">
    <property type="term" value="P:lysine biosynthetic process via aminoadipic acid"/>
    <property type="evidence" value="ECO:0007669"/>
    <property type="project" value="TreeGrafter"/>
</dbReference>
<dbReference type="Gene3D" id="3.10.129.110">
    <property type="entry name" value="Polyketide synthase dehydratase"/>
    <property type="match status" value="1"/>
</dbReference>
<comment type="caution">
    <text evidence="5">The sequence shown here is derived from an EMBL/GenBank/DDBJ whole genome shotgun (WGS) entry which is preliminary data.</text>
</comment>
<dbReference type="Pfam" id="PF01648">
    <property type="entry name" value="ACPS"/>
    <property type="match status" value="1"/>
</dbReference>
<dbReference type="SUPFAM" id="SSF56214">
    <property type="entry name" value="4'-phosphopantetheinyl transferase"/>
    <property type="match status" value="2"/>
</dbReference>
<accession>A0A8J6T580</accession>
<dbReference type="AlphaFoldDB" id="A0A8J6T580"/>
<feature type="active site" description="Proton acceptor; for dehydratase activity" evidence="3">
    <location>
        <position position="26"/>
    </location>
</feature>
<feature type="region of interest" description="N-terminal hotdog fold" evidence="3">
    <location>
        <begin position="1"/>
        <end position="124"/>
    </location>
</feature>
<dbReference type="GO" id="GO:0000287">
    <property type="term" value="F:magnesium ion binding"/>
    <property type="evidence" value="ECO:0007669"/>
    <property type="project" value="InterPro"/>
</dbReference>
<dbReference type="InterPro" id="IPR042104">
    <property type="entry name" value="PKS_dehydratase_sf"/>
</dbReference>
<comment type="similarity">
    <text evidence="1">Belongs to the P-Pant transferase superfamily. Gsp/Sfp/HetI/AcpT family.</text>
</comment>